<evidence type="ECO:0000256" key="1">
    <source>
        <dbReference type="SAM" id="SignalP"/>
    </source>
</evidence>
<feature type="chain" id="PRO_5047367152" description="HEAT repeat-containing protein 1" evidence="1">
    <location>
        <begin position="20"/>
        <end position="216"/>
    </location>
</feature>
<accession>A0ABR2YDQ1</accession>
<proteinExistence type="predicted"/>
<protein>
    <recommendedName>
        <fullName evidence="4">HEAT repeat-containing protein 1</fullName>
    </recommendedName>
</protein>
<comment type="caution">
    <text evidence="2">The sequence shown here is derived from an EMBL/GenBank/DDBJ whole genome shotgun (WGS) entry which is preliminary data.</text>
</comment>
<evidence type="ECO:0000313" key="3">
    <source>
        <dbReference type="Proteomes" id="UP001491310"/>
    </source>
</evidence>
<evidence type="ECO:0008006" key="4">
    <source>
        <dbReference type="Google" id="ProtNLM"/>
    </source>
</evidence>
<keyword evidence="1" id="KW-0732">Signal</keyword>
<dbReference type="Proteomes" id="UP001491310">
    <property type="component" value="Unassembled WGS sequence"/>
</dbReference>
<gene>
    <name evidence="2" type="ORF">WJX75_002523</name>
</gene>
<sequence length="216" mass="22669">MESSPLQAVVSFLLGPVLAKPPGALQSAYATDALGFILQRLDAEGRAERDALRTLSKGLLRTAVGGERSSAASTVREATASTVHDLAPDAASTAADMASGLLADLLQLPAAGVTVLHSNSIVAGERPTEEQLERQAPLLFLLLEDCLALLPAWMHELHNDATTSNDVAEATQDVLAAHKACTADVAQTLPDLVSHTRSLAAALITSLEQTRDCTWQ</sequence>
<keyword evidence="3" id="KW-1185">Reference proteome</keyword>
<reference evidence="2 3" key="1">
    <citation type="journal article" date="2024" name="Nat. Commun.">
        <title>Phylogenomics reveals the evolutionary origins of lichenization in chlorophyte algae.</title>
        <authorList>
            <person name="Puginier C."/>
            <person name="Libourel C."/>
            <person name="Otte J."/>
            <person name="Skaloud P."/>
            <person name="Haon M."/>
            <person name="Grisel S."/>
            <person name="Petersen M."/>
            <person name="Berrin J.G."/>
            <person name="Delaux P.M."/>
            <person name="Dal Grande F."/>
            <person name="Keller J."/>
        </authorList>
    </citation>
    <scope>NUCLEOTIDE SEQUENCE [LARGE SCALE GENOMIC DNA]</scope>
    <source>
        <strain evidence="2 3">SAG 216-7</strain>
    </source>
</reference>
<dbReference type="EMBL" id="JALJOT010000014">
    <property type="protein sequence ID" value="KAK9903308.1"/>
    <property type="molecule type" value="Genomic_DNA"/>
</dbReference>
<evidence type="ECO:0000313" key="2">
    <source>
        <dbReference type="EMBL" id="KAK9903308.1"/>
    </source>
</evidence>
<feature type="signal peptide" evidence="1">
    <location>
        <begin position="1"/>
        <end position="19"/>
    </location>
</feature>
<organism evidence="2 3">
    <name type="scientific">Coccomyxa subellipsoidea</name>
    <dbReference type="NCBI Taxonomy" id="248742"/>
    <lineage>
        <taxon>Eukaryota</taxon>
        <taxon>Viridiplantae</taxon>
        <taxon>Chlorophyta</taxon>
        <taxon>core chlorophytes</taxon>
        <taxon>Trebouxiophyceae</taxon>
        <taxon>Trebouxiophyceae incertae sedis</taxon>
        <taxon>Coccomyxaceae</taxon>
        <taxon>Coccomyxa</taxon>
    </lineage>
</organism>
<name>A0ABR2YDQ1_9CHLO</name>